<dbReference type="EMBL" id="RRYP01018271">
    <property type="protein sequence ID" value="TNV73704.1"/>
    <property type="molecule type" value="Genomic_DNA"/>
</dbReference>
<evidence type="ECO:0000313" key="2">
    <source>
        <dbReference type="EMBL" id="TNV73704.1"/>
    </source>
</evidence>
<name>A0A8J8NF96_HALGN</name>
<feature type="region of interest" description="Disordered" evidence="1">
    <location>
        <begin position="155"/>
        <end position="186"/>
    </location>
</feature>
<keyword evidence="3" id="KW-1185">Reference proteome</keyword>
<accession>A0A8J8NF96</accession>
<gene>
    <name evidence="2" type="ORF">FGO68_gene213</name>
</gene>
<evidence type="ECO:0000256" key="1">
    <source>
        <dbReference type="SAM" id="MobiDB-lite"/>
    </source>
</evidence>
<organism evidence="2 3">
    <name type="scientific">Halteria grandinella</name>
    <dbReference type="NCBI Taxonomy" id="5974"/>
    <lineage>
        <taxon>Eukaryota</taxon>
        <taxon>Sar</taxon>
        <taxon>Alveolata</taxon>
        <taxon>Ciliophora</taxon>
        <taxon>Intramacronucleata</taxon>
        <taxon>Spirotrichea</taxon>
        <taxon>Stichotrichia</taxon>
        <taxon>Sporadotrichida</taxon>
        <taxon>Halteriidae</taxon>
        <taxon>Halteria</taxon>
    </lineage>
</organism>
<sequence length="441" mass="50271">MIKDKNGLSLTQKIMLSYDPQSKMALGQTGRRRVNLTQMIRNRPPKQAKKLPKGEKPPPIIKADYMFQVTSRQTKYKNFLPDTQSPAIGQYSPRYDQILGRKPAFKIREETKDYSGDERINQSLQQMVINQIKCSKFPKKIYELHKAQVENRSLDRIQASQDDMVLSGAGGSSPRKQYDDQSPTKAMENPALEDSLLSPNLLTDQQHIQSPRTTSNNLMKSTRLSIDLDDPMLKKQSHLEALYGKNVRDLSPNANKHANQSVSGTNKSLTRSQIDEITLFNQYLKNLPNIEFKKQPPKDSYLDKITGNVHHKRFDSFDNFPRIFSKNKKIIVNLDIGKLSGRDEFAKPQNTPLFYNVSYSQVAKRAPVAFMDTSGSGIPSYLKESRLNKTSIGFHTTGTSPTSHLAPQQGFFHHELFKPRIKFKRQGGSMQKAKYMMLDDN</sequence>
<evidence type="ECO:0000313" key="3">
    <source>
        <dbReference type="Proteomes" id="UP000785679"/>
    </source>
</evidence>
<proteinExistence type="predicted"/>
<protein>
    <submittedName>
        <fullName evidence="2">Uncharacterized protein</fullName>
    </submittedName>
</protein>
<dbReference type="Proteomes" id="UP000785679">
    <property type="component" value="Unassembled WGS sequence"/>
</dbReference>
<dbReference type="AlphaFoldDB" id="A0A8J8NF96"/>
<reference evidence="2" key="1">
    <citation type="submission" date="2019-06" db="EMBL/GenBank/DDBJ databases">
        <authorList>
            <person name="Zheng W."/>
        </authorList>
    </citation>
    <scope>NUCLEOTIDE SEQUENCE</scope>
    <source>
        <strain evidence="2">QDHG01</strain>
    </source>
</reference>
<comment type="caution">
    <text evidence="2">The sequence shown here is derived from an EMBL/GenBank/DDBJ whole genome shotgun (WGS) entry which is preliminary data.</text>
</comment>